<gene>
    <name evidence="7" type="ORF">DFJ43DRAFT_1066521</name>
</gene>
<dbReference type="GO" id="GO:0006886">
    <property type="term" value="P:intracellular protein transport"/>
    <property type="evidence" value="ECO:0007669"/>
    <property type="project" value="InterPro"/>
</dbReference>
<evidence type="ECO:0000256" key="3">
    <source>
        <dbReference type="ARBA" id="ARBA00022927"/>
    </source>
</evidence>
<comment type="caution">
    <text evidence="7">The sequence shown here is derived from an EMBL/GenBank/DDBJ whole genome shotgun (WGS) entry which is preliminary data.</text>
</comment>
<organism evidence="7 8">
    <name type="scientific">Lentinula guzmanii</name>
    <dbReference type="NCBI Taxonomy" id="2804957"/>
    <lineage>
        <taxon>Eukaryota</taxon>
        <taxon>Fungi</taxon>
        <taxon>Dikarya</taxon>
        <taxon>Basidiomycota</taxon>
        <taxon>Agaricomycotina</taxon>
        <taxon>Agaricomycetes</taxon>
        <taxon>Agaricomycetidae</taxon>
        <taxon>Agaricales</taxon>
        <taxon>Marasmiineae</taxon>
        <taxon>Omphalotaceae</taxon>
        <taxon>Lentinula</taxon>
    </lineage>
</organism>
<evidence type="ECO:0000256" key="5">
    <source>
        <dbReference type="SAM" id="MobiDB-lite"/>
    </source>
</evidence>
<dbReference type="InterPro" id="IPR002553">
    <property type="entry name" value="Clathrin/coatomer_adapt-like_N"/>
</dbReference>
<dbReference type="AlphaFoldDB" id="A0AA38JBP8"/>
<dbReference type="GO" id="GO:0016192">
    <property type="term" value="P:vesicle-mediated transport"/>
    <property type="evidence" value="ECO:0007669"/>
    <property type="project" value="InterPro"/>
</dbReference>
<comment type="subcellular location">
    <subcellularLocation>
        <location evidence="1">Endomembrane system</location>
    </subcellularLocation>
</comment>
<evidence type="ECO:0000313" key="7">
    <source>
        <dbReference type="EMBL" id="KAJ3733732.1"/>
    </source>
</evidence>
<feature type="compositionally biased region" description="Polar residues" evidence="5">
    <location>
        <begin position="653"/>
        <end position="662"/>
    </location>
</feature>
<keyword evidence="2" id="KW-0813">Transport</keyword>
<dbReference type="PANTHER" id="PTHR22780">
    <property type="entry name" value="ADAPTIN, ALPHA/GAMMA/EPSILON"/>
    <property type="match status" value="1"/>
</dbReference>
<sequence>MSFVPFISSGASSRLHYVLVRKVETAASPQAVDDIVSAEIQSLVQKLSETRVSSSVCREYLIMILYCITVSTVSLPALDAVLPHAVNLAEAGSNISEKQIGYLFCAEMMPVGHELQLMLVNTLRKDLESIHLANISLALNHLIQCPSVDVIPAIQSHLQNLLVHNSPQIRRRAMLALKALSVFDSDLMSKVHADIMERIKDPDDSVCNAALITASRLCEVHEPGRLVVQDALNNLLCEIWSNHKEERRSVLIRLLDTLRALEYTEFDVPLLDEMIQLAVRLKDNALLRSAFLCLPLVQTQIIFPSSNAVSPLVHIRSLLTSSDPNQRYLFLTCLECLDPQSWAGTTPDVPAVLEQWEVEQIMGYLHSRDAILRRKTLRVLDKVDPSIVSSYYRAALQDFLNQPTDGKADRELPLFEVLEIQAGIDGERYARDVLILLGHIETPSSPDDHISESIVAIVLTRIRQSSDEFRRGASGYLLSSLLNTKTRLGSTTMVIIGALACENSGQLSLSWVRILEGLSSRIASCPIPVQDASLLSMLRIAADCSEVPQQVLDTVLNLKEASGRYIRRRCEQFIQLFSDRETLLRIVHNARSSTLPDFVEALQSYQASDNPPSSSSYSRGSQNRSLISESLSASKLRYSAYDAPVPTPRLQGRKTTNSNYGSEPSILGSPRGFALPELVAGGELALVASTTEFESEMSATIGGDKPSNMISNTNDTTTRNDLIAFDSPFIAEPFENSPTNFESPASQLSFDNVWESFNAEARGWYEKPIDQLVRQMQIMDPSNVDVSLIEAALPPFLGELKVTLRFKPHTYMSSCAVLRLRESEENSSLWKLRGDVPLYATVKNILTEDAGQWV</sequence>
<keyword evidence="4" id="KW-0472">Membrane</keyword>
<feature type="domain" description="Clathrin/coatomer adaptor adaptin-like N-terminal" evidence="6">
    <location>
        <begin position="40"/>
        <end position="335"/>
    </location>
</feature>
<dbReference type="GO" id="GO:0012505">
    <property type="term" value="C:endomembrane system"/>
    <property type="evidence" value="ECO:0007669"/>
    <property type="project" value="UniProtKB-SubCell"/>
</dbReference>
<dbReference type="GO" id="GO:0030117">
    <property type="term" value="C:membrane coat"/>
    <property type="evidence" value="ECO:0007669"/>
    <property type="project" value="InterPro"/>
</dbReference>
<evidence type="ECO:0000256" key="2">
    <source>
        <dbReference type="ARBA" id="ARBA00022448"/>
    </source>
</evidence>
<dbReference type="InterPro" id="IPR011989">
    <property type="entry name" value="ARM-like"/>
</dbReference>
<keyword evidence="8" id="KW-1185">Reference proteome</keyword>
<proteinExistence type="predicted"/>
<evidence type="ECO:0000256" key="4">
    <source>
        <dbReference type="ARBA" id="ARBA00023136"/>
    </source>
</evidence>
<dbReference type="Proteomes" id="UP001176059">
    <property type="component" value="Unassembled WGS sequence"/>
</dbReference>
<reference evidence="7" key="2">
    <citation type="journal article" date="2023" name="Proc. Natl. Acad. Sci. U.S.A.">
        <title>A global phylogenomic analysis of the shiitake genus Lentinula.</title>
        <authorList>
            <person name="Sierra-Patev S."/>
            <person name="Min B."/>
            <person name="Naranjo-Ortiz M."/>
            <person name="Looney B."/>
            <person name="Konkel Z."/>
            <person name="Slot J.C."/>
            <person name="Sakamoto Y."/>
            <person name="Steenwyk J.L."/>
            <person name="Rokas A."/>
            <person name="Carro J."/>
            <person name="Camarero S."/>
            <person name="Ferreira P."/>
            <person name="Molpeceres G."/>
            <person name="Ruiz-Duenas F.J."/>
            <person name="Serrano A."/>
            <person name="Henrissat B."/>
            <person name="Drula E."/>
            <person name="Hughes K.W."/>
            <person name="Mata J.L."/>
            <person name="Ishikawa N.K."/>
            <person name="Vargas-Isla R."/>
            <person name="Ushijima S."/>
            <person name="Smith C.A."/>
            <person name="Donoghue J."/>
            <person name="Ahrendt S."/>
            <person name="Andreopoulos W."/>
            <person name="He G."/>
            <person name="LaButti K."/>
            <person name="Lipzen A."/>
            <person name="Ng V."/>
            <person name="Riley R."/>
            <person name="Sandor L."/>
            <person name="Barry K."/>
            <person name="Martinez A.T."/>
            <person name="Xiao Y."/>
            <person name="Gibbons J.G."/>
            <person name="Terashima K."/>
            <person name="Grigoriev I.V."/>
            <person name="Hibbett D."/>
        </authorList>
    </citation>
    <scope>NUCLEOTIDE SEQUENCE</scope>
    <source>
        <strain evidence="7">ET3784</strain>
    </source>
</reference>
<name>A0AA38JBP8_9AGAR</name>
<evidence type="ECO:0000313" key="8">
    <source>
        <dbReference type="Proteomes" id="UP001176059"/>
    </source>
</evidence>
<protein>
    <submittedName>
        <fullName evidence="7">Armadillo-type protein</fullName>
    </submittedName>
</protein>
<accession>A0AA38JBP8</accession>
<dbReference type="EMBL" id="JANVFO010000016">
    <property type="protein sequence ID" value="KAJ3733732.1"/>
    <property type="molecule type" value="Genomic_DNA"/>
</dbReference>
<dbReference type="Gene3D" id="1.25.10.10">
    <property type="entry name" value="Leucine-rich Repeat Variant"/>
    <property type="match status" value="1"/>
</dbReference>
<reference evidence="7" key="1">
    <citation type="submission" date="2022-08" db="EMBL/GenBank/DDBJ databases">
        <authorList>
            <consortium name="DOE Joint Genome Institute"/>
            <person name="Min B."/>
            <person name="Sierra-Patev S."/>
            <person name="Naranjo-Ortiz M."/>
            <person name="Looney B."/>
            <person name="Konkel Z."/>
            <person name="Slot J.C."/>
            <person name="Sakamoto Y."/>
            <person name="Steenwyk J.L."/>
            <person name="Rokas A."/>
            <person name="Carro J."/>
            <person name="Camarero S."/>
            <person name="Ferreira P."/>
            <person name="Molpeceres G."/>
            <person name="Ruiz-duenas F.J."/>
            <person name="Serrano A."/>
            <person name="Henrissat B."/>
            <person name="Drula E."/>
            <person name="Hughes K.W."/>
            <person name="Mata J.L."/>
            <person name="Ishikawa N.K."/>
            <person name="Vargas-Isla R."/>
            <person name="Ushijima S."/>
            <person name="Smith C.A."/>
            <person name="Ahrendt S."/>
            <person name="Andreopoulos W."/>
            <person name="He G."/>
            <person name="LaButti K."/>
            <person name="Lipzen A."/>
            <person name="Ng V."/>
            <person name="Riley R."/>
            <person name="Sandor L."/>
            <person name="Barry K."/>
            <person name="Martinez A.T."/>
            <person name="Xiao Y."/>
            <person name="Gibbons J.G."/>
            <person name="Terashima K."/>
            <person name="Hibbett D.S."/>
            <person name="Grigoriev I.V."/>
        </authorList>
    </citation>
    <scope>NUCLEOTIDE SEQUENCE</scope>
    <source>
        <strain evidence="7">ET3784</strain>
    </source>
</reference>
<dbReference type="InterPro" id="IPR016024">
    <property type="entry name" value="ARM-type_fold"/>
</dbReference>
<dbReference type="InterPro" id="IPR050840">
    <property type="entry name" value="Adaptor_Complx_Large_Subunit"/>
</dbReference>
<keyword evidence="3" id="KW-0653">Protein transport</keyword>
<evidence type="ECO:0000256" key="1">
    <source>
        <dbReference type="ARBA" id="ARBA00004308"/>
    </source>
</evidence>
<feature type="region of interest" description="Disordered" evidence="5">
    <location>
        <begin position="643"/>
        <end position="662"/>
    </location>
</feature>
<dbReference type="SUPFAM" id="SSF48371">
    <property type="entry name" value="ARM repeat"/>
    <property type="match status" value="1"/>
</dbReference>
<evidence type="ECO:0000259" key="6">
    <source>
        <dbReference type="Pfam" id="PF01602"/>
    </source>
</evidence>
<dbReference type="Pfam" id="PF01602">
    <property type="entry name" value="Adaptin_N"/>
    <property type="match status" value="1"/>
</dbReference>